<reference evidence="8 9" key="1">
    <citation type="submission" date="2018-10" db="EMBL/GenBank/DDBJ databases">
        <title>A high-quality apple genome assembly.</title>
        <authorList>
            <person name="Hu J."/>
        </authorList>
    </citation>
    <scope>NUCLEOTIDE SEQUENCE [LARGE SCALE GENOMIC DNA]</scope>
    <source>
        <strain evidence="9">cv. HFTH1</strain>
        <tissue evidence="8">Young leaf</tissue>
    </source>
</reference>
<evidence type="ECO:0000256" key="3">
    <source>
        <dbReference type="ARBA" id="ARBA00022617"/>
    </source>
</evidence>
<keyword evidence="7" id="KW-0503">Monooxygenase</keyword>
<dbReference type="InterPro" id="IPR036396">
    <property type="entry name" value="Cyt_P450_sf"/>
</dbReference>
<keyword evidence="4" id="KW-0479">Metal-binding</keyword>
<comment type="similarity">
    <text evidence="2">Belongs to the cytochrome P450 family.</text>
</comment>
<dbReference type="InterPro" id="IPR001128">
    <property type="entry name" value="Cyt_P450"/>
</dbReference>
<dbReference type="AlphaFoldDB" id="A0A498I581"/>
<evidence type="ECO:0000256" key="2">
    <source>
        <dbReference type="ARBA" id="ARBA00010617"/>
    </source>
</evidence>
<evidence type="ECO:0000256" key="7">
    <source>
        <dbReference type="ARBA" id="ARBA00023033"/>
    </source>
</evidence>
<accession>A0A498I581</accession>
<evidence type="ECO:0000256" key="1">
    <source>
        <dbReference type="ARBA" id="ARBA00001971"/>
    </source>
</evidence>
<evidence type="ECO:0000256" key="6">
    <source>
        <dbReference type="ARBA" id="ARBA00023004"/>
    </source>
</evidence>
<organism evidence="8 9">
    <name type="scientific">Malus domestica</name>
    <name type="common">Apple</name>
    <name type="synonym">Pyrus malus</name>
    <dbReference type="NCBI Taxonomy" id="3750"/>
    <lineage>
        <taxon>Eukaryota</taxon>
        <taxon>Viridiplantae</taxon>
        <taxon>Streptophyta</taxon>
        <taxon>Embryophyta</taxon>
        <taxon>Tracheophyta</taxon>
        <taxon>Spermatophyta</taxon>
        <taxon>Magnoliopsida</taxon>
        <taxon>eudicotyledons</taxon>
        <taxon>Gunneridae</taxon>
        <taxon>Pentapetalae</taxon>
        <taxon>rosids</taxon>
        <taxon>fabids</taxon>
        <taxon>Rosales</taxon>
        <taxon>Rosaceae</taxon>
        <taxon>Amygdaloideae</taxon>
        <taxon>Maleae</taxon>
        <taxon>Malus</taxon>
    </lineage>
</organism>
<dbReference type="GO" id="GO:0020037">
    <property type="term" value="F:heme binding"/>
    <property type="evidence" value="ECO:0007669"/>
    <property type="project" value="InterPro"/>
</dbReference>
<proteinExistence type="inferred from homology"/>
<dbReference type="SUPFAM" id="SSF48264">
    <property type="entry name" value="Cytochrome P450"/>
    <property type="match status" value="1"/>
</dbReference>
<comment type="cofactor">
    <cofactor evidence="1">
        <name>heme</name>
        <dbReference type="ChEBI" id="CHEBI:30413"/>
    </cofactor>
</comment>
<dbReference type="GO" id="GO:0004497">
    <property type="term" value="F:monooxygenase activity"/>
    <property type="evidence" value="ECO:0007669"/>
    <property type="project" value="UniProtKB-KW"/>
</dbReference>
<protein>
    <recommendedName>
        <fullName evidence="10">Cytochrome P450</fullName>
    </recommendedName>
</protein>
<comment type="caution">
    <text evidence="8">The sequence shown here is derived from an EMBL/GenBank/DDBJ whole genome shotgun (WGS) entry which is preliminary data.</text>
</comment>
<dbReference type="GO" id="GO:0005506">
    <property type="term" value="F:iron ion binding"/>
    <property type="evidence" value="ECO:0007669"/>
    <property type="project" value="InterPro"/>
</dbReference>
<dbReference type="Proteomes" id="UP000290289">
    <property type="component" value="Chromosome 14"/>
</dbReference>
<keyword evidence="5" id="KW-0560">Oxidoreductase</keyword>
<dbReference type="GO" id="GO:0016705">
    <property type="term" value="F:oxidoreductase activity, acting on paired donors, with incorporation or reduction of molecular oxygen"/>
    <property type="evidence" value="ECO:0007669"/>
    <property type="project" value="InterPro"/>
</dbReference>
<evidence type="ECO:0000256" key="5">
    <source>
        <dbReference type="ARBA" id="ARBA00023002"/>
    </source>
</evidence>
<evidence type="ECO:0000313" key="9">
    <source>
        <dbReference type="Proteomes" id="UP000290289"/>
    </source>
</evidence>
<evidence type="ECO:0008006" key="10">
    <source>
        <dbReference type="Google" id="ProtNLM"/>
    </source>
</evidence>
<name>A0A498I581_MALDO</name>
<dbReference type="EMBL" id="RDQH01000340">
    <property type="protein sequence ID" value="RXH77344.1"/>
    <property type="molecule type" value="Genomic_DNA"/>
</dbReference>
<evidence type="ECO:0000256" key="4">
    <source>
        <dbReference type="ARBA" id="ARBA00022723"/>
    </source>
</evidence>
<keyword evidence="3" id="KW-0349">Heme</keyword>
<keyword evidence="6" id="KW-0408">Iron</keyword>
<keyword evidence="9" id="KW-1185">Reference proteome</keyword>
<evidence type="ECO:0000313" key="8">
    <source>
        <dbReference type="EMBL" id="RXH77344.1"/>
    </source>
</evidence>
<sequence length="172" mass="19672">MLFRLARCFGALCFRQHQNCLGSGAGGKSESTDFDSNPNLDQFMQAFEEAATLISGRFLYAFQFMLKIKTFFNVGSERRLKKSISTVHSFAGKIIKSRISDERSNNRYDLLSLFIDIPKNTNSPNFLRDIVISIILASRDSTSSALTWFFWLLSSRPHVERAILKELEMIRV</sequence>
<dbReference type="PANTHER" id="PTHR24296">
    <property type="entry name" value="CYTOCHROME P450"/>
    <property type="match status" value="1"/>
</dbReference>
<gene>
    <name evidence="8" type="ORF">DVH24_023618</name>
</gene>
<dbReference type="Gene3D" id="1.10.630.10">
    <property type="entry name" value="Cytochrome P450"/>
    <property type="match status" value="1"/>
</dbReference>
<dbReference type="Pfam" id="PF00067">
    <property type="entry name" value="p450"/>
    <property type="match status" value="1"/>
</dbReference>